<dbReference type="EMBL" id="PDSL01000003">
    <property type="protein sequence ID" value="PIE34875.1"/>
    <property type="molecule type" value="Genomic_DNA"/>
</dbReference>
<feature type="domain" description="Polyphosphate kinase-2-related" evidence="3">
    <location>
        <begin position="27"/>
        <end position="250"/>
    </location>
</feature>
<evidence type="ECO:0000259" key="3">
    <source>
        <dbReference type="Pfam" id="PF03976"/>
    </source>
</evidence>
<dbReference type="InterPro" id="IPR022300">
    <property type="entry name" value="PPK2-rel_1"/>
</dbReference>
<evidence type="ECO:0000256" key="1">
    <source>
        <dbReference type="ARBA" id="ARBA00022679"/>
    </source>
</evidence>
<organism evidence="4 5">
    <name type="scientific">Ilumatobacter coccineus</name>
    <dbReference type="NCBI Taxonomy" id="467094"/>
    <lineage>
        <taxon>Bacteria</taxon>
        <taxon>Bacillati</taxon>
        <taxon>Actinomycetota</taxon>
        <taxon>Acidimicrobiia</taxon>
        <taxon>Acidimicrobiales</taxon>
        <taxon>Ilumatobacteraceae</taxon>
        <taxon>Ilumatobacter</taxon>
    </lineage>
</organism>
<dbReference type="PIRSF" id="PIRSF028756">
    <property type="entry name" value="PPK2_prd"/>
    <property type="match status" value="1"/>
</dbReference>
<dbReference type="InterPro" id="IPR027417">
    <property type="entry name" value="P-loop_NTPase"/>
</dbReference>
<name>A0A2G6KGW3_9ACTN</name>
<evidence type="ECO:0000256" key="2">
    <source>
        <dbReference type="ARBA" id="ARBA00022777"/>
    </source>
</evidence>
<dbReference type="SUPFAM" id="SSF52540">
    <property type="entry name" value="P-loop containing nucleoside triphosphate hydrolases"/>
    <property type="match status" value="1"/>
</dbReference>
<dbReference type="AlphaFoldDB" id="A0A2G6KGW3"/>
<dbReference type="InterPro" id="IPR022488">
    <property type="entry name" value="PPK2-related"/>
</dbReference>
<protein>
    <submittedName>
        <fullName evidence="4">Polyphosphate kinase</fullName>
    </submittedName>
</protein>
<proteinExistence type="predicted"/>
<dbReference type="Pfam" id="PF03976">
    <property type="entry name" value="PPK2"/>
    <property type="match status" value="1"/>
</dbReference>
<comment type="caution">
    <text evidence="4">The sequence shown here is derived from an EMBL/GenBank/DDBJ whole genome shotgun (WGS) entry which is preliminary data.</text>
</comment>
<accession>A0A2G6KGW3</accession>
<keyword evidence="1" id="KW-0808">Transferase</keyword>
<dbReference type="GO" id="GO:0008976">
    <property type="term" value="F:polyphosphate kinase activity"/>
    <property type="evidence" value="ECO:0007669"/>
    <property type="project" value="InterPro"/>
</dbReference>
<dbReference type="GO" id="GO:0006797">
    <property type="term" value="P:polyphosphate metabolic process"/>
    <property type="evidence" value="ECO:0007669"/>
    <property type="project" value="InterPro"/>
</dbReference>
<dbReference type="PANTHER" id="PTHR34383:SF3">
    <property type="entry name" value="POLYPHOSPHATE:AMP PHOSPHOTRANSFERASE"/>
    <property type="match status" value="1"/>
</dbReference>
<keyword evidence="2 4" id="KW-0418">Kinase</keyword>
<gene>
    <name evidence="4" type="ORF">CSA55_00090</name>
</gene>
<evidence type="ECO:0000313" key="4">
    <source>
        <dbReference type="EMBL" id="PIE34875.1"/>
    </source>
</evidence>
<dbReference type="Proteomes" id="UP000230914">
    <property type="component" value="Unassembled WGS sequence"/>
</dbReference>
<reference evidence="4 5" key="1">
    <citation type="submission" date="2017-10" db="EMBL/GenBank/DDBJ databases">
        <title>Novel microbial diversity and functional potential in the marine mammal oral microbiome.</title>
        <authorList>
            <person name="Dudek N.K."/>
            <person name="Sun C.L."/>
            <person name="Burstein D."/>
            <person name="Kantor R.S."/>
            <person name="Aliaga Goltsman D.S."/>
            <person name="Bik E.M."/>
            <person name="Thomas B.C."/>
            <person name="Banfield J.F."/>
            <person name="Relman D.A."/>
        </authorList>
    </citation>
    <scope>NUCLEOTIDE SEQUENCE [LARGE SCALE GENOMIC DNA]</scope>
    <source>
        <strain evidence="4">DOLJORAL78_61_10</strain>
    </source>
</reference>
<dbReference type="InterPro" id="IPR016898">
    <property type="entry name" value="Polyphosphate_phosphotransfera"/>
</dbReference>
<sequence length="271" mass="31118">MNVIDTCRADSHLKLADHDPRETFGWDKEVAKAQFVDEHAAVAELHKKLMAEEQRSLLIALQAMDAGGKGGIVRSVMTGLNPAGVKVQGFGVPTDQELAHDFLWRIHAATPAKGQIGVFDRSHYEDVLVVRVKNIVPEAIWRPRYAHIRNFESLLHDSGTQVVKIFVNISSEEQRERFQDRIDDPDERWKFRLGDLDDRARWDDYQDAFQEAIRETSTKHAPWYVVPGDRKWVRNLVVAKILRHHLEDIDPRYPDADEDIDGLVIESLDEL</sequence>
<dbReference type="Gene3D" id="3.40.50.300">
    <property type="entry name" value="P-loop containing nucleotide triphosphate hydrolases"/>
    <property type="match status" value="1"/>
</dbReference>
<dbReference type="NCBIfam" id="TIGR03709">
    <property type="entry name" value="PPK2_rel_1"/>
    <property type="match status" value="1"/>
</dbReference>
<dbReference type="PANTHER" id="PTHR34383">
    <property type="entry name" value="POLYPHOSPHATE:AMP PHOSPHOTRANSFERASE-RELATED"/>
    <property type="match status" value="1"/>
</dbReference>
<evidence type="ECO:0000313" key="5">
    <source>
        <dbReference type="Proteomes" id="UP000230914"/>
    </source>
</evidence>